<dbReference type="PROSITE" id="PS50113">
    <property type="entry name" value="PAC"/>
    <property type="match status" value="1"/>
</dbReference>
<evidence type="ECO:0000256" key="4">
    <source>
        <dbReference type="ARBA" id="ARBA00034247"/>
    </source>
</evidence>
<organism evidence="9 10">
    <name type="scientific">Leminorella grimontii</name>
    <dbReference type="NCBI Taxonomy" id="82981"/>
    <lineage>
        <taxon>Bacteria</taxon>
        <taxon>Pseudomonadati</taxon>
        <taxon>Pseudomonadota</taxon>
        <taxon>Gammaproteobacteria</taxon>
        <taxon>Enterobacterales</taxon>
        <taxon>Budviciaceae</taxon>
        <taxon>Leminorella</taxon>
    </lineage>
</organism>
<dbReference type="CDD" id="cd01949">
    <property type="entry name" value="GGDEF"/>
    <property type="match status" value="1"/>
</dbReference>
<dbReference type="Gene3D" id="3.30.450.40">
    <property type="match status" value="1"/>
</dbReference>
<dbReference type="NCBIfam" id="TIGR00229">
    <property type="entry name" value="sensory_box"/>
    <property type="match status" value="1"/>
</dbReference>
<dbReference type="Pfam" id="PF08448">
    <property type="entry name" value="PAS_4"/>
    <property type="match status" value="1"/>
</dbReference>
<dbReference type="InterPro" id="IPR029787">
    <property type="entry name" value="Nucleotide_cyclase"/>
</dbReference>
<evidence type="ECO:0000256" key="1">
    <source>
        <dbReference type="ARBA" id="ARBA00001946"/>
    </source>
</evidence>
<dbReference type="SMART" id="SM00267">
    <property type="entry name" value="GGDEF"/>
    <property type="match status" value="1"/>
</dbReference>
<dbReference type="SUPFAM" id="SSF55785">
    <property type="entry name" value="PYP-like sensor domain (PAS domain)"/>
    <property type="match status" value="2"/>
</dbReference>
<evidence type="ECO:0000256" key="5">
    <source>
        <dbReference type="SAM" id="Coils"/>
    </source>
</evidence>
<dbReference type="Proteomes" id="UP001058124">
    <property type="component" value="Unassembled WGS sequence"/>
</dbReference>
<dbReference type="InterPro" id="IPR001610">
    <property type="entry name" value="PAC"/>
</dbReference>
<dbReference type="CDD" id="cd00130">
    <property type="entry name" value="PAS"/>
    <property type="match status" value="2"/>
</dbReference>
<keyword evidence="5" id="KW-0175">Coiled coil</keyword>
<evidence type="ECO:0000313" key="9">
    <source>
        <dbReference type="EMBL" id="GKX56776.1"/>
    </source>
</evidence>
<comment type="catalytic activity">
    <reaction evidence="4">
        <text>2 GTP = 3',3'-c-di-GMP + 2 diphosphate</text>
        <dbReference type="Rhea" id="RHEA:24898"/>
        <dbReference type="ChEBI" id="CHEBI:33019"/>
        <dbReference type="ChEBI" id="CHEBI:37565"/>
        <dbReference type="ChEBI" id="CHEBI:58805"/>
        <dbReference type="EC" id="2.7.7.65"/>
    </reaction>
</comment>
<keyword evidence="10" id="KW-1185">Reference proteome</keyword>
<protein>
    <recommendedName>
        <fullName evidence="3">diguanylate cyclase</fullName>
        <ecNumber evidence="3">2.7.7.65</ecNumber>
    </recommendedName>
</protein>
<feature type="domain" description="GGDEF" evidence="8">
    <location>
        <begin position="491"/>
        <end position="626"/>
    </location>
</feature>
<dbReference type="GO" id="GO:0052621">
    <property type="term" value="F:diguanylate cyclase activity"/>
    <property type="evidence" value="ECO:0007669"/>
    <property type="project" value="UniProtKB-EC"/>
</dbReference>
<comment type="cofactor">
    <cofactor evidence="1">
        <name>Mg(2+)</name>
        <dbReference type="ChEBI" id="CHEBI:18420"/>
    </cofactor>
</comment>
<dbReference type="EC" id="2.7.7.65" evidence="3"/>
<feature type="coiled-coil region" evidence="5">
    <location>
        <begin position="322"/>
        <end position="350"/>
    </location>
</feature>
<dbReference type="InterPro" id="IPR029016">
    <property type="entry name" value="GAF-like_dom_sf"/>
</dbReference>
<feature type="domain" description="PAS" evidence="6">
    <location>
        <begin position="340"/>
        <end position="410"/>
    </location>
</feature>
<dbReference type="PANTHER" id="PTHR44757:SF2">
    <property type="entry name" value="BIOFILM ARCHITECTURE MAINTENANCE PROTEIN MBAA"/>
    <property type="match status" value="1"/>
</dbReference>
<evidence type="ECO:0000256" key="2">
    <source>
        <dbReference type="ARBA" id="ARBA00004665"/>
    </source>
</evidence>
<reference evidence="9" key="1">
    <citation type="submission" date="2022-06" db="EMBL/GenBank/DDBJ databases">
        <title>Draft genome sequences of Leminorella grimontii str. JCM5902.</title>
        <authorList>
            <person name="Wakabayashi Y."/>
            <person name="Kojima K."/>
        </authorList>
    </citation>
    <scope>NUCLEOTIDE SEQUENCE</scope>
    <source>
        <strain evidence="9">JCM 5902</strain>
    </source>
</reference>
<dbReference type="Gene3D" id="3.30.70.270">
    <property type="match status" value="1"/>
</dbReference>
<gene>
    <name evidence="9" type="ORF">SOASR030_28880</name>
</gene>
<dbReference type="SUPFAM" id="SSF55781">
    <property type="entry name" value="GAF domain-like"/>
    <property type="match status" value="1"/>
</dbReference>
<dbReference type="SUPFAM" id="SSF55073">
    <property type="entry name" value="Nucleotide cyclase"/>
    <property type="match status" value="1"/>
</dbReference>
<sequence>MIPTLLKKGASALSSNVRTLNVSNSEELYNITSLIADHFHVPAALITQTDNESHWEHSFFNQNKKKENKHHTVAENMFSNKDPVIICDLREAPDYCNHPFITGAPGLIFYAGHPIYTKNGNIFGVLSLIDIKRHEFSNEDEKHFRYFAKIIERYFHYQEEGRRLKSIENSLTNSESMFIQTFNLAAVGMANVSLSGKWLKVNGKLCDMLGYTEDEMLSRTFQDVTHPDDLHIGFELIDDLLNDRIQTYTTEKRYIDKKGRVFWILLSVSLVRDAQHNPSHFITAVVNINEKVEMENALKKLAGELESRVKDRTEQLEIMLRMMNAEVEKNNEIKELLNIERNRLKEITDNVPALISCINHDYYYTFANKTYSDWFNIPPQEIIGKRVPEVVGEHSFLLAERYLSSMMKGEKVVYENQFVTQEGLKHVQTTLIPNPDPSRGEFYVLSLDISELKSLQDSLIVKASHDALTGLPNRRAFMESLQQLLPSAKSQWIALFFMDLDRFKAINDNHGHEFGDRVLQTVAQTLKHAVRSTDIAARLAGDEFTILLHGDSHPRHVVTDICERLLKTLASIKRIGETPVNLSMSIGVIIKKNAPDVTPEWLISQADKAMYQVKANGRGTYKIIEEE</sequence>
<dbReference type="SMART" id="SM00091">
    <property type="entry name" value="PAS"/>
    <property type="match status" value="2"/>
</dbReference>
<dbReference type="InterPro" id="IPR013655">
    <property type="entry name" value="PAS_fold_3"/>
</dbReference>
<evidence type="ECO:0000259" key="8">
    <source>
        <dbReference type="PROSITE" id="PS50887"/>
    </source>
</evidence>
<dbReference type="InterPro" id="IPR000160">
    <property type="entry name" value="GGDEF_dom"/>
</dbReference>
<dbReference type="SMART" id="SM00086">
    <property type="entry name" value="PAC"/>
    <property type="match status" value="1"/>
</dbReference>
<accession>A0AAV5N7P6</accession>
<evidence type="ECO:0000313" key="10">
    <source>
        <dbReference type="Proteomes" id="UP001058124"/>
    </source>
</evidence>
<dbReference type="Pfam" id="PF00990">
    <property type="entry name" value="GGDEF"/>
    <property type="match status" value="1"/>
</dbReference>
<comment type="caution">
    <text evidence="9">The sequence shown here is derived from an EMBL/GenBank/DDBJ whole genome shotgun (WGS) entry which is preliminary data.</text>
</comment>
<dbReference type="PROSITE" id="PS50887">
    <property type="entry name" value="GGDEF"/>
    <property type="match status" value="1"/>
</dbReference>
<name>A0AAV5N7P6_9GAMM</name>
<evidence type="ECO:0000259" key="7">
    <source>
        <dbReference type="PROSITE" id="PS50113"/>
    </source>
</evidence>
<evidence type="ECO:0000256" key="3">
    <source>
        <dbReference type="ARBA" id="ARBA00012528"/>
    </source>
</evidence>
<dbReference type="Gene3D" id="3.30.450.20">
    <property type="entry name" value="PAS domain"/>
    <property type="match status" value="2"/>
</dbReference>
<dbReference type="InterPro" id="IPR035965">
    <property type="entry name" value="PAS-like_dom_sf"/>
</dbReference>
<dbReference type="PROSITE" id="PS50112">
    <property type="entry name" value="PAS"/>
    <property type="match status" value="2"/>
</dbReference>
<feature type="domain" description="PAC" evidence="7">
    <location>
        <begin position="248"/>
        <end position="300"/>
    </location>
</feature>
<comment type="pathway">
    <text evidence="2">Purine metabolism; 3',5'-cyclic di-GMP biosynthesis.</text>
</comment>
<dbReference type="InterPro" id="IPR000014">
    <property type="entry name" value="PAS"/>
</dbReference>
<feature type="domain" description="PAS" evidence="6">
    <location>
        <begin position="174"/>
        <end position="244"/>
    </location>
</feature>
<dbReference type="FunFam" id="3.30.70.270:FF:000001">
    <property type="entry name" value="Diguanylate cyclase domain protein"/>
    <property type="match status" value="1"/>
</dbReference>
<dbReference type="NCBIfam" id="TIGR00254">
    <property type="entry name" value="GGDEF"/>
    <property type="match status" value="1"/>
</dbReference>
<evidence type="ECO:0000259" key="6">
    <source>
        <dbReference type="PROSITE" id="PS50112"/>
    </source>
</evidence>
<dbReference type="InterPro" id="IPR000700">
    <property type="entry name" value="PAS-assoc_C"/>
</dbReference>
<dbReference type="InterPro" id="IPR043128">
    <property type="entry name" value="Rev_trsase/Diguanyl_cyclase"/>
</dbReference>
<dbReference type="AlphaFoldDB" id="A0AAV5N7P6"/>
<dbReference type="InterPro" id="IPR013656">
    <property type="entry name" value="PAS_4"/>
</dbReference>
<dbReference type="EMBL" id="BRLH01000008">
    <property type="protein sequence ID" value="GKX56776.1"/>
    <property type="molecule type" value="Genomic_DNA"/>
</dbReference>
<proteinExistence type="predicted"/>
<dbReference type="PANTHER" id="PTHR44757">
    <property type="entry name" value="DIGUANYLATE CYCLASE DGCP"/>
    <property type="match status" value="1"/>
</dbReference>
<dbReference type="InterPro" id="IPR052155">
    <property type="entry name" value="Biofilm_reg_signaling"/>
</dbReference>
<dbReference type="Pfam" id="PF08447">
    <property type="entry name" value="PAS_3"/>
    <property type="match status" value="1"/>
</dbReference>